<sequence>MIKSSLRIAAIGFGTAAPAFALFAAKMGHQVDIYEKFPEARPIGSGILLQPTGMKVLDSLGLLDTALYYGQKIDRLYGYTDRSLLMPWKFTNDQFQHKVLDLQYKHLGEHFFGLGIHRGTLFQILHHAVSKQTPQISLKCGFNISRVEEREVFDSNGRKRGVKSRLFFHTNNDNNNGNSKNKGPMNQGSEHKEEQEIDTEYDLVVIASGTHSRLGNFEKRKAKLYEFGKYRNAKYMSGILPIGKLLNHSQHLNPAAPLCNDLNPSSNTCNNSIGMDHHPHAHGDSLVRQGAGLALIDAYILNECIQAYHMEHKFQSLQEALHAYTQQRASHVIGYRLASRILTPFFQSNFHTVSYLRDLVMGPMCSIPPARWFMLRTLAGIQSGWFDTFDTSPTF</sequence>
<evidence type="ECO:0000256" key="2">
    <source>
        <dbReference type="ARBA" id="ARBA00023033"/>
    </source>
</evidence>
<dbReference type="Gene3D" id="3.30.9.30">
    <property type="match status" value="1"/>
</dbReference>
<feature type="compositionally biased region" description="Low complexity" evidence="3">
    <location>
        <begin position="171"/>
        <end position="186"/>
    </location>
</feature>
<accession>A0AA88GBZ2</accession>
<evidence type="ECO:0000256" key="1">
    <source>
        <dbReference type="ARBA" id="ARBA00023002"/>
    </source>
</evidence>
<protein>
    <recommendedName>
        <fullName evidence="6">FAD-binding domain-containing protein</fullName>
    </recommendedName>
</protein>
<dbReference type="Gene3D" id="3.50.50.60">
    <property type="entry name" value="FAD/NAD(P)-binding domain"/>
    <property type="match status" value="1"/>
</dbReference>
<evidence type="ECO:0000256" key="3">
    <source>
        <dbReference type="SAM" id="MobiDB-lite"/>
    </source>
</evidence>
<dbReference type="EMBL" id="PYSW02000052">
    <property type="protein sequence ID" value="KAG2373661.1"/>
    <property type="molecule type" value="Genomic_DNA"/>
</dbReference>
<proteinExistence type="predicted"/>
<dbReference type="Proteomes" id="UP000816034">
    <property type="component" value="Unassembled WGS sequence"/>
</dbReference>
<evidence type="ECO:0000313" key="4">
    <source>
        <dbReference type="EMBL" id="KAG2373661.1"/>
    </source>
</evidence>
<dbReference type="InterPro" id="IPR050493">
    <property type="entry name" value="FAD-dep_Monooxygenase_BioMet"/>
</dbReference>
<keyword evidence="5" id="KW-1185">Reference proteome</keyword>
<feature type="region of interest" description="Disordered" evidence="3">
    <location>
        <begin position="168"/>
        <end position="194"/>
    </location>
</feature>
<gene>
    <name evidence="4" type="ORF">C9374_011950</name>
</gene>
<evidence type="ECO:0008006" key="6">
    <source>
        <dbReference type="Google" id="ProtNLM"/>
    </source>
</evidence>
<dbReference type="PANTHER" id="PTHR13789:SF309">
    <property type="entry name" value="PUTATIVE (AFU_ORTHOLOGUE AFUA_6G14510)-RELATED"/>
    <property type="match status" value="1"/>
</dbReference>
<dbReference type="InterPro" id="IPR036188">
    <property type="entry name" value="FAD/NAD-bd_sf"/>
</dbReference>
<dbReference type="GO" id="GO:0004497">
    <property type="term" value="F:monooxygenase activity"/>
    <property type="evidence" value="ECO:0007669"/>
    <property type="project" value="UniProtKB-KW"/>
</dbReference>
<keyword evidence="2" id="KW-0503">Monooxygenase</keyword>
<name>A0AA88GBZ2_NAELO</name>
<dbReference type="AlphaFoldDB" id="A0AA88GBZ2"/>
<dbReference type="SUPFAM" id="SSF51905">
    <property type="entry name" value="FAD/NAD(P)-binding domain"/>
    <property type="match status" value="1"/>
</dbReference>
<dbReference type="RefSeq" id="XP_044542835.1">
    <property type="nucleotide sequence ID" value="XM_044687662.1"/>
</dbReference>
<evidence type="ECO:0000313" key="5">
    <source>
        <dbReference type="Proteomes" id="UP000816034"/>
    </source>
</evidence>
<dbReference type="PANTHER" id="PTHR13789">
    <property type="entry name" value="MONOOXYGENASE"/>
    <property type="match status" value="1"/>
</dbReference>
<keyword evidence="1" id="KW-0560">Oxidoreductase</keyword>
<dbReference type="GeneID" id="68104404"/>
<organism evidence="4 5">
    <name type="scientific">Naegleria lovaniensis</name>
    <name type="common">Amoeba</name>
    <dbReference type="NCBI Taxonomy" id="51637"/>
    <lineage>
        <taxon>Eukaryota</taxon>
        <taxon>Discoba</taxon>
        <taxon>Heterolobosea</taxon>
        <taxon>Tetramitia</taxon>
        <taxon>Eutetramitia</taxon>
        <taxon>Vahlkampfiidae</taxon>
        <taxon>Naegleria</taxon>
    </lineage>
</organism>
<comment type="caution">
    <text evidence="4">The sequence shown here is derived from an EMBL/GenBank/DDBJ whole genome shotgun (WGS) entry which is preliminary data.</text>
</comment>
<reference evidence="4 5" key="1">
    <citation type="journal article" date="2018" name="BMC Genomics">
        <title>The genome of Naegleria lovaniensis, the basis for a comparative approach to unravel pathogenicity factors of the human pathogenic amoeba N. fowleri.</title>
        <authorList>
            <person name="Liechti N."/>
            <person name="Schurch N."/>
            <person name="Bruggmann R."/>
            <person name="Wittwer M."/>
        </authorList>
    </citation>
    <scope>NUCLEOTIDE SEQUENCE [LARGE SCALE GENOMIC DNA]</scope>
    <source>
        <strain evidence="4 5">ATCC 30569</strain>
    </source>
</reference>